<keyword evidence="4" id="KW-0808">Transferase</keyword>
<organism evidence="4 5">
    <name type="scientific">Staphylococcus gallinarum</name>
    <dbReference type="NCBI Taxonomy" id="1293"/>
    <lineage>
        <taxon>Bacteria</taxon>
        <taxon>Bacillati</taxon>
        <taxon>Bacillota</taxon>
        <taxon>Bacilli</taxon>
        <taxon>Bacillales</taxon>
        <taxon>Staphylococcaceae</taxon>
        <taxon>Staphylococcus</taxon>
    </lineage>
</organism>
<dbReference type="Pfam" id="PF14480">
    <property type="entry name" value="DNA_pol3_a_NI"/>
    <property type="match status" value="1"/>
</dbReference>
<sequence>MAMTNQEKFKVLADQIKIANQLDSEFLEQSELNRVDVSTADRSWIFQITFPYFLSIENYLLFINAIQEEFKSIAKVSCNFTIQNKANQDEYAIKYFSYCIDQTKLSPKVKGQLKQKKLIMSGDVLKVMCQNDVERNHFDKACNGSLIKAYQQCGFDISGIIFETDSVGTEDDLASLEAHIQQEDEQSAREATEKIRKNES</sequence>
<feature type="domain" description="DNA polymerase III PolC-like N-terminal" evidence="2">
    <location>
        <begin position="94"/>
        <end position="199"/>
    </location>
</feature>
<evidence type="ECO:0000313" key="4">
    <source>
        <dbReference type="EMBL" id="SUM32768.1"/>
    </source>
</evidence>
<dbReference type="AlphaFoldDB" id="A0A380FF20"/>
<accession>A0A380FF20</accession>
<dbReference type="EMBL" id="UHDK01000001">
    <property type="protein sequence ID" value="SUM32768.1"/>
    <property type="molecule type" value="Genomic_DNA"/>
</dbReference>
<evidence type="ECO:0000259" key="2">
    <source>
        <dbReference type="Pfam" id="PF11490"/>
    </source>
</evidence>
<evidence type="ECO:0000259" key="3">
    <source>
        <dbReference type="Pfam" id="PF14480"/>
    </source>
</evidence>
<evidence type="ECO:0000256" key="1">
    <source>
        <dbReference type="SAM" id="MobiDB-lite"/>
    </source>
</evidence>
<dbReference type="GO" id="GO:0003887">
    <property type="term" value="F:DNA-directed DNA polymerase activity"/>
    <property type="evidence" value="ECO:0007669"/>
    <property type="project" value="UniProtKB-EC"/>
</dbReference>
<protein>
    <submittedName>
        <fullName evidence="4">DNA polymerase III PolC</fullName>
        <ecNumber evidence="4">2.7.7.7</ecNumber>
    </submittedName>
</protein>
<dbReference type="InterPro" id="IPR024754">
    <property type="entry name" value="DNA_PolC-like_N_II"/>
</dbReference>
<dbReference type="Pfam" id="PF11490">
    <property type="entry name" value="DNA_pol3_a_NII"/>
    <property type="match status" value="1"/>
</dbReference>
<feature type="domain" description="DNA polymerase III PolC-type N-terminal" evidence="3">
    <location>
        <begin position="8"/>
        <end position="79"/>
    </location>
</feature>
<feature type="region of interest" description="Disordered" evidence="1">
    <location>
        <begin position="180"/>
        <end position="200"/>
    </location>
</feature>
<dbReference type="EC" id="2.7.7.7" evidence="4"/>
<reference evidence="4 5" key="1">
    <citation type="submission" date="2018-06" db="EMBL/GenBank/DDBJ databases">
        <authorList>
            <consortium name="Pathogen Informatics"/>
            <person name="Doyle S."/>
        </authorList>
    </citation>
    <scope>NUCLEOTIDE SEQUENCE [LARGE SCALE GENOMIC DNA]</scope>
    <source>
        <strain evidence="4 5">NCTC12195</strain>
    </source>
</reference>
<keyword evidence="4" id="KW-0548">Nucleotidyltransferase</keyword>
<dbReference type="InterPro" id="IPR028112">
    <property type="entry name" value="DNA_PolC-type_N_I"/>
</dbReference>
<dbReference type="Proteomes" id="UP000255277">
    <property type="component" value="Unassembled WGS sequence"/>
</dbReference>
<name>A0A380FF20_STAGA</name>
<proteinExistence type="predicted"/>
<gene>
    <name evidence="4" type="primary">polC_1</name>
    <name evidence="4" type="ORF">NCTC12195_02217</name>
</gene>
<evidence type="ECO:0000313" key="5">
    <source>
        <dbReference type="Proteomes" id="UP000255277"/>
    </source>
</evidence>